<evidence type="ECO:0000256" key="4">
    <source>
        <dbReference type="ARBA" id="ARBA00022723"/>
    </source>
</evidence>
<evidence type="ECO:0000256" key="10">
    <source>
        <dbReference type="ARBA" id="ARBA00023163"/>
    </source>
</evidence>
<dbReference type="InterPro" id="IPR000536">
    <property type="entry name" value="Nucl_hrmn_rcpt_lig-bd"/>
</dbReference>
<evidence type="ECO:0000313" key="18">
    <source>
        <dbReference type="RefSeq" id="XP_024887203.1"/>
    </source>
</evidence>
<dbReference type="GO" id="GO:0043565">
    <property type="term" value="F:sequence-specific DNA binding"/>
    <property type="evidence" value="ECO:0007669"/>
    <property type="project" value="InterPro"/>
</dbReference>
<dbReference type="CDD" id="cd07170">
    <property type="entry name" value="NR_DBD_ERR"/>
    <property type="match status" value="1"/>
</dbReference>
<evidence type="ECO:0000256" key="2">
    <source>
        <dbReference type="ARBA" id="ARBA00005413"/>
    </source>
</evidence>
<comment type="similarity">
    <text evidence="2 13">Belongs to the nuclear hormone receptor family. NR3 subfamily.</text>
</comment>
<proteinExistence type="inferred from homology"/>
<dbReference type="PIRSF" id="PIRSF002527">
    <property type="entry name" value="ER-like_NR"/>
    <property type="match status" value="1"/>
</dbReference>
<feature type="domain" description="NR LBD" evidence="16">
    <location>
        <begin position="207"/>
        <end position="431"/>
    </location>
</feature>
<evidence type="ECO:0000256" key="1">
    <source>
        <dbReference type="ARBA" id="ARBA00004123"/>
    </source>
</evidence>
<dbReference type="Gene3D" id="1.10.565.10">
    <property type="entry name" value="Retinoid X Receptor"/>
    <property type="match status" value="1"/>
</dbReference>
<dbReference type="InterPro" id="IPR013088">
    <property type="entry name" value="Znf_NHR/GATA"/>
</dbReference>
<keyword evidence="8" id="KW-0446">Lipid-binding</keyword>
<keyword evidence="12 13" id="KW-0539">Nucleus</keyword>
<dbReference type="FunFam" id="3.30.50.10:FF:000139">
    <property type="entry name" value="Estrogen receptor beta a variant b"/>
    <property type="match status" value="1"/>
</dbReference>
<dbReference type="SMART" id="SM00430">
    <property type="entry name" value="HOLI"/>
    <property type="match status" value="1"/>
</dbReference>
<evidence type="ECO:0000256" key="3">
    <source>
        <dbReference type="ARBA" id="ARBA00022665"/>
    </source>
</evidence>
<evidence type="ECO:0000256" key="11">
    <source>
        <dbReference type="ARBA" id="ARBA00023170"/>
    </source>
</evidence>
<comment type="subcellular location">
    <subcellularLocation>
        <location evidence="1 13">Nucleus</location>
    </subcellularLocation>
</comment>
<dbReference type="GO" id="GO:0008270">
    <property type="term" value="F:zinc ion binding"/>
    <property type="evidence" value="ECO:0007669"/>
    <property type="project" value="UniProtKB-KW"/>
</dbReference>
<evidence type="ECO:0000256" key="6">
    <source>
        <dbReference type="ARBA" id="ARBA00022833"/>
    </source>
</evidence>
<dbReference type="Proteomes" id="UP000504618">
    <property type="component" value="Unplaced"/>
</dbReference>
<dbReference type="RefSeq" id="XP_024887203.1">
    <property type="nucleotide sequence ID" value="XM_025031435.1"/>
</dbReference>
<sequence>MDAWMYDVVCMMSDATTESMIGNSRTMPNIKQEIDNPTTPTQNYQVCSPTTTLQHQESICTKLDIATDYGGSNGSPESPEMHHCSSTTQPLGTPEDGVKEEDMIPRRLCLVCGDVASGFHYGVASCEACKAFFKRTIQGNIEYTCPANGECEINKRRRKACQACRFQKCLRQGMLKEGVRLDRVRGGRQKYRRSTDPYTPVKNATLEDNKMVEALAACEPDMLQVSNNSSTQETDQRVLGQLSDLYDRELVGIIGWAKQIPGFSNLALNDQMRLLQSTWAEILTFTLAWRSTPNTGRLRFAQDFTLDERLARECHCTELYTHCIQIVERIQRLGLTREEYYVLKALILANSDARSDEPMALSRFRDSILNSLSDCVAAVRPGQALRVTQNMLLVLPSLRQADGIVRRFWSSVYKTGKVPMNKLFEEMLENVCYR</sequence>
<dbReference type="GO" id="GO:0005634">
    <property type="term" value="C:nucleus"/>
    <property type="evidence" value="ECO:0007669"/>
    <property type="project" value="UniProtKB-SubCell"/>
</dbReference>
<dbReference type="PROSITE" id="PS51030">
    <property type="entry name" value="NUCLEAR_REC_DBD_2"/>
    <property type="match status" value="1"/>
</dbReference>
<dbReference type="PRINTS" id="PR00398">
    <property type="entry name" value="STRDHORMONER"/>
</dbReference>
<dbReference type="InterPro" id="IPR001723">
    <property type="entry name" value="Nuclear_hrmn_rcpt"/>
</dbReference>
<evidence type="ECO:0000259" key="15">
    <source>
        <dbReference type="PROSITE" id="PS51030"/>
    </source>
</evidence>
<evidence type="ECO:0000256" key="9">
    <source>
        <dbReference type="ARBA" id="ARBA00023125"/>
    </source>
</evidence>
<dbReference type="InterPro" id="IPR024178">
    <property type="entry name" value="Est_rcpt/est-rel_rcp"/>
</dbReference>
<dbReference type="InterPro" id="IPR001628">
    <property type="entry name" value="Znf_hrmn_rcpt"/>
</dbReference>
<gene>
    <name evidence="18" type="primary">LOC112464447</name>
</gene>
<protein>
    <submittedName>
        <fullName evidence="18">Steroid hormone receptor ERR2 isoform X8</fullName>
    </submittedName>
</protein>
<dbReference type="InterPro" id="IPR050200">
    <property type="entry name" value="Nuclear_hormone_rcpt_NR3"/>
</dbReference>
<keyword evidence="5" id="KW-0863">Zinc-finger</keyword>
<dbReference type="GO" id="GO:0005496">
    <property type="term" value="F:steroid binding"/>
    <property type="evidence" value="ECO:0007669"/>
    <property type="project" value="UniProtKB-KW"/>
</dbReference>
<feature type="domain" description="Nuclear receptor" evidence="15">
    <location>
        <begin position="106"/>
        <end position="181"/>
    </location>
</feature>
<dbReference type="SMART" id="SM00399">
    <property type="entry name" value="ZnF_C4"/>
    <property type="match status" value="1"/>
</dbReference>
<evidence type="ECO:0000256" key="8">
    <source>
        <dbReference type="ARBA" id="ARBA00023121"/>
    </source>
</evidence>
<keyword evidence="9" id="KW-0238">DNA-binding</keyword>
<dbReference type="InterPro" id="IPR035500">
    <property type="entry name" value="NHR-like_dom_sf"/>
</dbReference>
<keyword evidence="11 13" id="KW-0675">Receptor</keyword>
<dbReference type="SUPFAM" id="SSF48508">
    <property type="entry name" value="Nuclear receptor ligand-binding domain"/>
    <property type="match status" value="1"/>
</dbReference>
<organism evidence="17 18">
    <name type="scientific">Temnothorax curvispinosus</name>
    <dbReference type="NCBI Taxonomy" id="300111"/>
    <lineage>
        <taxon>Eukaryota</taxon>
        <taxon>Metazoa</taxon>
        <taxon>Ecdysozoa</taxon>
        <taxon>Arthropoda</taxon>
        <taxon>Hexapoda</taxon>
        <taxon>Insecta</taxon>
        <taxon>Pterygota</taxon>
        <taxon>Neoptera</taxon>
        <taxon>Endopterygota</taxon>
        <taxon>Hymenoptera</taxon>
        <taxon>Apocrita</taxon>
        <taxon>Aculeata</taxon>
        <taxon>Formicoidea</taxon>
        <taxon>Formicidae</taxon>
        <taxon>Myrmicinae</taxon>
        <taxon>Temnothorax</taxon>
    </lineage>
</organism>
<name>A0A6J1QZA7_9HYME</name>
<keyword evidence="7 13" id="KW-0805">Transcription regulation</keyword>
<keyword evidence="6" id="KW-0862">Zinc</keyword>
<dbReference type="CDD" id="cd06946">
    <property type="entry name" value="NR_LBD_ERR"/>
    <property type="match status" value="1"/>
</dbReference>
<keyword evidence="4" id="KW-0479">Metal-binding</keyword>
<evidence type="ECO:0000256" key="7">
    <source>
        <dbReference type="ARBA" id="ARBA00023015"/>
    </source>
</evidence>
<feature type="region of interest" description="Disordered" evidence="14">
    <location>
        <begin position="71"/>
        <end position="98"/>
    </location>
</feature>
<reference evidence="18" key="1">
    <citation type="submission" date="2025-08" db="UniProtKB">
        <authorList>
            <consortium name="RefSeq"/>
        </authorList>
    </citation>
    <scope>IDENTIFICATION</scope>
    <source>
        <tissue evidence="18">Whole body</tissue>
    </source>
</reference>
<evidence type="ECO:0000256" key="14">
    <source>
        <dbReference type="SAM" id="MobiDB-lite"/>
    </source>
</evidence>
<dbReference type="PROSITE" id="PS51843">
    <property type="entry name" value="NR_LBD"/>
    <property type="match status" value="1"/>
</dbReference>
<evidence type="ECO:0000256" key="5">
    <source>
        <dbReference type="ARBA" id="ARBA00022771"/>
    </source>
</evidence>
<dbReference type="SUPFAM" id="SSF57716">
    <property type="entry name" value="Glucocorticoid receptor-like (DNA-binding domain)"/>
    <property type="match status" value="1"/>
</dbReference>
<dbReference type="PANTHER" id="PTHR48092">
    <property type="entry name" value="KNIRPS-RELATED PROTEIN-RELATED"/>
    <property type="match status" value="1"/>
</dbReference>
<accession>A0A6J1QZA7</accession>
<evidence type="ECO:0000313" key="17">
    <source>
        <dbReference type="Proteomes" id="UP000504618"/>
    </source>
</evidence>
<evidence type="ECO:0000259" key="16">
    <source>
        <dbReference type="PROSITE" id="PS51843"/>
    </source>
</evidence>
<dbReference type="GeneID" id="112464447"/>
<dbReference type="PRINTS" id="PR00047">
    <property type="entry name" value="STROIDFINGER"/>
</dbReference>
<evidence type="ECO:0000256" key="13">
    <source>
        <dbReference type="PIRNR" id="PIRNR002527"/>
    </source>
</evidence>
<dbReference type="PROSITE" id="PS00031">
    <property type="entry name" value="NUCLEAR_REC_DBD_1"/>
    <property type="match status" value="1"/>
</dbReference>
<dbReference type="CTD" id="38912"/>
<keyword evidence="17" id="KW-1185">Reference proteome</keyword>
<evidence type="ECO:0000256" key="12">
    <source>
        <dbReference type="ARBA" id="ARBA00023242"/>
    </source>
</evidence>
<dbReference type="Gene3D" id="3.30.50.10">
    <property type="entry name" value="Erythroid Transcription Factor GATA-1, subunit A"/>
    <property type="match status" value="1"/>
</dbReference>
<dbReference type="Pfam" id="PF00105">
    <property type="entry name" value="zf-C4"/>
    <property type="match status" value="1"/>
</dbReference>
<keyword evidence="3" id="KW-0754">Steroid-binding</keyword>
<keyword evidence="10 13" id="KW-0804">Transcription</keyword>
<dbReference type="AlphaFoldDB" id="A0A6J1QZA7"/>
<dbReference type="GO" id="GO:0003707">
    <property type="term" value="F:nuclear steroid receptor activity"/>
    <property type="evidence" value="ECO:0007669"/>
    <property type="project" value="InterPro"/>
</dbReference>
<dbReference type="Pfam" id="PF00104">
    <property type="entry name" value="Hormone_recep"/>
    <property type="match status" value="1"/>
</dbReference>